<protein>
    <submittedName>
        <fullName evidence="2">Uncharacterized protein LOC105045435 isoform X3</fullName>
    </submittedName>
</protein>
<gene>
    <name evidence="2" type="primary">LOC105045435</name>
</gene>
<dbReference type="RefSeq" id="XP_073108595.1">
    <property type="nucleotide sequence ID" value="XM_073252494.1"/>
</dbReference>
<sequence>MGEEEAARREAALAATPLLQPNFRSSKVTQSRLDKFRELHNKRLLLKEKTKDKAKSKGNAGRNVKMCLEEVDIKDGKDVSASGVTEDSNISNLKENTCLVEKANPDSKKRRKLHWGLDTKERWERKANM</sequence>
<dbReference type="KEGG" id="egu:105045435"/>
<dbReference type="PANTHER" id="PTHR14386">
    <property type="entry name" value="PROTEIN FAM204A"/>
    <property type="match status" value="1"/>
</dbReference>
<dbReference type="InParanoid" id="A0A6I9R7G8"/>
<dbReference type="GeneID" id="105045435"/>
<evidence type="ECO:0000313" key="2">
    <source>
        <dbReference type="RefSeq" id="XP_010922024.1"/>
    </source>
</evidence>
<dbReference type="RefSeq" id="XP_010922024.1">
    <property type="nucleotide sequence ID" value="XM_010923722.2"/>
</dbReference>
<dbReference type="OrthoDB" id="679712at2759"/>
<proteinExistence type="predicted"/>
<accession>A0A6I9R7G8</accession>
<reference evidence="2" key="1">
    <citation type="submission" date="2025-08" db="UniProtKB">
        <authorList>
            <consortium name="RefSeq"/>
        </authorList>
    </citation>
    <scope>IDENTIFICATION</scope>
</reference>
<evidence type="ECO:0000313" key="1">
    <source>
        <dbReference type="Proteomes" id="UP000504607"/>
    </source>
</evidence>
<dbReference type="FunCoup" id="A0A6I9R7G8">
    <property type="interactions" value="1124"/>
</dbReference>
<dbReference type="InterPro" id="IPR037690">
    <property type="entry name" value="FAM204A"/>
</dbReference>
<dbReference type="AlphaFoldDB" id="A0A6I9R7G8"/>
<organism evidence="1 2">
    <name type="scientific">Elaeis guineensis var. tenera</name>
    <name type="common">Oil palm</name>
    <dbReference type="NCBI Taxonomy" id="51953"/>
    <lineage>
        <taxon>Eukaryota</taxon>
        <taxon>Viridiplantae</taxon>
        <taxon>Streptophyta</taxon>
        <taxon>Embryophyta</taxon>
        <taxon>Tracheophyta</taxon>
        <taxon>Spermatophyta</taxon>
        <taxon>Magnoliopsida</taxon>
        <taxon>Liliopsida</taxon>
        <taxon>Arecaceae</taxon>
        <taxon>Arecoideae</taxon>
        <taxon>Cocoseae</taxon>
        <taxon>Elaeidinae</taxon>
        <taxon>Elaeis</taxon>
    </lineage>
</organism>
<dbReference type="PANTHER" id="PTHR14386:SF2">
    <property type="entry name" value="PROTEIN FAM204A"/>
    <property type="match status" value="1"/>
</dbReference>
<name>A0A6I9R7G8_ELAGV</name>
<keyword evidence="1" id="KW-1185">Reference proteome</keyword>
<dbReference type="Proteomes" id="UP000504607">
    <property type="component" value="Chromosome 1"/>
</dbReference>